<sequence>MKLIKKLKFILPSSAILSTAAIAISCGRVENTEQRNKQENLLSNGDLSKVVEGFWLKATLANLYSVSGSLLEDETFVNDAYNAYKTKLSTDQLEKPFTLYEQLTNWKNQALFSQQQLNVLNDSQSDLFAANALPNQEQFKVLYAQDKTQVAFEVNKLLLVKKYFEISSESDLQTVNKKNYDDNKDRYQLDQFNLIDYVLNTKIAQVWNYNSNTANDIFSNVSRTILTTNDYNDLLKNKTESSKVATKELLFNSNDYEATLGGYKGLSSSLNDYSLNNSAAYLLEQNNFANLSGFYDWTNRKLVGVKENGTLNESIKVTNDNKTIKVSYLNLVAPIVKEVSKDDKTTKILSFDNTPYFSKLDTLKVSLAIFGADSLYKNAQKAFIALGHKISLENDIIKSKLEGLDFVKK</sequence>
<dbReference type="Proteomes" id="UP000289497">
    <property type="component" value="Chromosome"/>
</dbReference>
<reference evidence="2 3" key="1">
    <citation type="submission" date="2019-01" db="EMBL/GenBank/DDBJ databases">
        <authorList>
            <consortium name="Pathogen Informatics"/>
        </authorList>
    </citation>
    <scope>NUCLEOTIDE SEQUENCE [LARGE SCALE GENOMIC DNA]</scope>
    <source>
        <strain evidence="2 3">NCTC10179</strain>
    </source>
</reference>
<keyword evidence="3" id="KW-1185">Reference proteome</keyword>
<dbReference type="NCBIfam" id="NF045835">
    <property type="entry name" value="P60_lipo"/>
    <property type="match status" value="1"/>
</dbReference>
<organism evidence="2 3">
    <name type="scientific">Mycoplasmopsis columboralis</name>
    <dbReference type="NCBI Taxonomy" id="171282"/>
    <lineage>
        <taxon>Bacteria</taxon>
        <taxon>Bacillati</taxon>
        <taxon>Mycoplasmatota</taxon>
        <taxon>Mycoplasmoidales</taxon>
        <taxon>Metamycoplasmataceae</taxon>
        <taxon>Mycoplasmopsis</taxon>
    </lineage>
</organism>
<protein>
    <recommendedName>
        <fullName evidence="4">P60-like lipoprotein</fullName>
    </recommendedName>
</protein>
<dbReference type="PROSITE" id="PS51257">
    <property type="entry name" value="PROKAR_LIPOPROTEIN"/>
    <property type="match status" value="1"/>
</dbReference>
<feature type="signal peptide" evidence="1">
    <location>
        <begin position="1"/>
        <end position="23"/>
    </location>
</feature>
<evidence type="ECO:0000256" key="1">
    <source>
        <dbReference type="SAM" id="SignalP"/>
    </source>
</evidence>
<evidence type="ECO:0008006" key="4">
    <source>
        <dbReference type="Google" id="ProtNLM"/>
    </source>
</evidence>
<keyword evidence="1" id="KW-0732">Signal</keyword>
<dbReference type="RefSeq" id="WP_036434930.1">
    <property type="nucleotide sequence ID" value="NZ_LR215039.1"/>
</dbReference>
<proteinExistence type="predicted"/>
<feature type="chain" id="PRO_5019261942" description="P60-like lipoprotein" evidence="1">
    <location>
        <begin position="24"/>
        <end position="409"/>
    </location>
</feature>
<name>A0A449B6W2_9BACT</name>
<evidence type="ECO:0000313" key="2">
    <source>
        <dbReference type="EMBL" id="VEU76343.1"/>
    </source>
</evidence>
<dbReference type="EMBL" id="LR215039">
    <property type="protein sequence ID" value="VEU76343.1"/>
    <property type="molecule type" value="Genomic_DNA"/>
</dbReference>
<dbReference type="OrthoDB" id="395342at2"/>
<dbReference type="KEGG" id="mcou:NCTC10179_00519"/>
<evidence type="ECO:0000313" key="3">
    <source>
        <dbReference type="Proteomes" id="UP000289497"/>
    </source>
</evidence>
<accession>A0A449B6W2</accession>
<dbReference type="InterPro" id="IPR054783">
    <property type="entry name" value="P60-like"/>
</dbReference>
<gene>
    <name evidence="2" type="ORF">NCTC10179_00519</name>
</gene>
<dbReference type="AlphaFoldDB" id="A0A449B6W2"/>